<keyword evidence="3" id="KW-0808">Transferase</keyword>
<keyword evidence="5" id="KW-0804">Transcription</keyword>
<dbReference type="Pfam" id="PF00623">
    <property type="entry name" value="RNA_pol_Rpb1_2"/>
    <property type="match status" value="1"/>
</dbReference>
<dbReference type="Gene3D" id="3.30.1490.180">
    <property type="entry name" value="RNA polymerase ii"/>
    <property type="match status" value="1"/>
</dbReference>
<dbReference type="InterPro" id="IPR044893">
    <property type="entry name" value="RNA_pol_Rpb1_clamp_domain"/>
</dbReference>
<dbReference type="PANTHER" id="PTHR19376">
    <property type="entry name" value="DNA-DIRECTED RNA POLYMERASE"/>
    <property type="match status" value="1"/>
</dbReference>
<dbReference type="EMBL" id="MN739207">
    <property type="protein sequence ID" value="QHS93537.1"/>
    <property type="molecule type" value="Genomic_DNA"/>
</dbReference>
<evidence type="ECO:0000256" key="3">
    <source>
        <dbReference type="ARBA" id="ARBA00022679"/>
    </source>
</evidence>
<keyword evidence="2" id="KW-0240">DNA-directed RNA polymerase</keyword>
<protein>
    <recommendedName>
        <fullName evidence="1">DNA-directed RNA polymerase</fullName>
        <ecNumber evidence="1">2.7.7.6</ecNumber>
    </recommendedName>
</protein>
<dbReference type="Gene3D" id="4.10.860.120">
    <property type="entry name" value="RNA polymerase II, clamp domain"/>
    <property type="match status" value="1"/>
</dbReference>
<evidence type="ECO:0000256" key="5">
    <source>
        <dbReference type="ARBA" id="ARBA00023163"/>
    </source>
</evidence>
<evidence type="ECO:0000256" key="1">
    <source>
        <dbReference type="ARBA" id="ARBA00012418"/>
    </source>
</evidence>
<evidence type="ECO:0000313" key="7">
    <source>
        <dbReference type="EMBL" id="QHS93537.1"/>
    </source>
</evidence>
<sequence>MSLTEALDRSIHDPNFWNDQGGQRYTPLAKIKNVQLTLLSAEQIRKMSVCRVTKTTLYEKSLPRAGSINDIRMGTTDRKLMCGTCYNNMINCNGHPGHMELAAPVYHVGYISYLLKLLRCLCPHCYRCIEESPQTEAIYKRFAEDPKQRFLAITSHLKNKKQCQHRDCKKYLPKYSQSSLVLKREWIGKSKQYLPQPVLTPQLVLDQLDLVDDDVYEKLGIHGHPRNFIITTLLVPPPIMRPSIMFSESSRTRGQDDLTLKLQEILKLSNKLDDNSADKSLLEKLQWEVATYMNHDGNGIKAPTKKHSGLPEKCIMQRFKGKGGRVRGNLMGKRVNFSSRTVISPGCHIDVDEIGVPLFVAMKLTVTEVVQGHNLTRLTRRVETGHDDIMGAKSITDNKGVTTRLEFCKKWPQVRLQIGWKVERYLQEGDYVLFNRQPSLRKKSLMAHRVKIWSGRTFLLNLACTGTYNGKFFSNAVVFFNYCCF</sequence>
<reference evidence="7" key="1">
    <citation type="journal article" date="2020" name="Nature">
        <title>Giant virus diversity and host interactions through global metagenomics.</title>
        <authorList>
            <person name="Schulz F."/>
            <person name="Roux S."/>
            <person name="Paez-Espino D."/>
            <person name="Jungbluth S."/>
            <person name="Walsh D.A."/>
            <person name="Denef V.J."/>
            <person name="McMahon K.D."/>
            <person name="Konstantinidis K.T."/>
            <person name="Eloe-Fadrosh E.A."/>
            <person name="Kyrpides N.C."/>
            <person name="Woyke T."/>
        </authorList>
    </citation>
    <scope>NUCLEOTIDE SEQUENCE</scope>
    <source>
        <strain evidence="7">GVMAG-M-3300018080-19</strain>
    </source>
</reference>
<dbReference type="InterPro" id="IPR045867">
    <property type="entry name" value="DNA-dir_RpoC_beta_prime"/>
</dbReference>
<dbReference type="GO" id="GO:0003677">
    <property type="term" value="F:DNA binding"/>
    <property type="evidence" value="ECO:0007669"/>
    <property type="project" value="InterPro"/>
</dbReference>
<evidence type="ECO:0000256" key="4">
    <source>
        <dbReference type="ARBA" id="ARBA00022695"/>
    </source>
</evidence>
<accession>A0A6C0BMB2</accession>
<dbReference type="Gene3D" id="2.40.40.20">
    <property type="match status" value="1"/>
</dbReference>
<name>A0A6C0BMB2_9ZZZZ</name>
<dbReference type="GO" id="GO:0003899">
    <property type="term" value="F:DNA-directed RNA polymerase activity"/>
    <property type="evidence" value="ECO:0007669"/>
    <property type="project" value="UniProtKB-EC"/>
</dbReference>
<evidence type="ECO:0000256" key="2">
    <source>
        <dbReference type="ARBA" id="ARBA00022478"/>
    </source>
</evidence>
<dbReference type="GO" id="GO:0006351">
    <property type="term" value="P:DNA-templated transcription"/>
    <property type="evidence" value="ECO:0007669"/>
    <property type="project" value="InterPro"/>
</dbReference>
<organism evidence="7">
    <name type="scientific">viral metagenome</name>
    <dbReference type="NCBI Taxonomy" id="1070528"/>
    <lineage>
        <taxon>unclassified sequences</taxon>
        <taxon>metagenomes</taxon>
        <taxon>organismal metagenomes</taxon>
    </lineage>
</organism>
<proteinExistence type="predicted"/>
<dbReference type="SUPFAM" id="SSF64484">
    <property type="entry name" value="beta and beta-prime subunits of DNA dependent RNA-polymerase"/>
    <property type="match status" value="1"/>
</dbReference>
<dbReference type="EC" id="2.7.7.6" evidence="1"/>
<dbReference type="InterPro" id="IPR007080">
    <property type="entry name" value="RNA_pol_Rpb1_1"/>
</dbReference>
<dbReference type="AlphaFoldDB" id="A0A6C0BMB2"/>
<evidence type="ECO:0000259" key="6">
    <source>
        <dbReference type="SMART" id="SM00663"/>
    </source>
</evidence>
<dbReference type="Pfam" id="PF04997">
    <property type="entry name" value="RNA_pol_Rpb1_1"/>
    <property type="match status" value="1"/>
</dbReference>
<dbReference type="PANTHER" id="PTHR19376:SF37">
    <property type="entry name" value="DNA-DIRECTED RNA POLYMERASE II SUBUNIT RPB1"/>
    <property type="match status" value="1"/>
</dbReference>
<dbReference type="InterPro" id="IPR000722">
    <property type="entry name" value="RNA_pol_asu"/>
</dbReference>
<feature type="domain" description="RNA polymerase N-terminal" evidence="6">
    <location>
        <begin position="226"/>
        <end position="474"/>
    </location>
</feature>
<keyword evidence="4" id="KW-0548">Nucleotidyltransferase</keyword>
<dbReference type="SMART" id="SM00663">
    <property type="entry name" value="RPOLA_N"/>
    <property type="match status" value="1"/>
</dbReference>
<dbReference type="InterPro" id="IPR006592">
    <property type="entry name" value="RNA_pol_N"/>
</dbReference>
<dbReference type="GO" id="GO:0005665">
    <property type="term" value="C:RNA polymerase II, core complex"/>
    <property type="evidence" value="ECO:0007669"/>
    <property type="project" value="TreeGrafter"/>
</dbReference>